<protein>
    <submittedName>
        <fullName evidence="7">G-protein coupled receptors family 1 profile domain-containing protein</fullName>
    </submittedName>
</protein>
<dbReference type="GeneID" id="184642"/>
<organism evidence="7 8">
    <name type="scientific">Caenorhabditis elegans</name>
    <dbReference type="NCBI Taxonomy" id="6239"/>
    <lineage>
        <taxon>Eukaryota</taxon>
        <taxon>Metazoa</taxon>
        <taxon>Ecdysozoa</taxon>
        <taxon>Nematoda</taxon>
        <taxon>Chromadorea</taxon>
        <taxon>Rhabditida</taxon>
        <taxon>Rhabditina</taxon>
        <taxon>Rhabditomorpha</taxon>
        <taxon>Rhabditoidea</taxon>
        <taxon>Rhabditidae</taxon>
        <taxon>Peloderinae</taxon>
        <taxon>Caenorhabditis</taxon>
    </lineage>
</organism>
<evidence type="ECO:0000259" key="6">
    <source>
        <dbReference type="PROSITE" id="PS50262"/>
    </source>
</evidence>
<dbReference type="KEGG" id="cel:CELE_F18E3.6"/>
<dbReference type="SMR" id="Q19563"/>
<feature type="domain" description="G-protein coupled receptors family 1 profile" evidence="6">
    <location>
        <begin position="37"/>
        <end position="319"/>
    </location>
</feature>
<name>Q19563_CAEEL</name>
<evidence type="ECO:0000313" key="7">
    <source>
        <dbReference type="EMBL" id="CCD69661.1"/>
    </source>
</evidence>
<feature type="transmembrane region" description="Helical" evidence="5">
    <location>
        <begin position="30"/>
        <end position="51"/>
    </location>
</feature>
<dbReference type="OMA" id="MERQRIG"/>
<feature type="transmembrane region" description="Helical" evidence="5">
    <location>
        <begin position="258"/>
        <end position="281"/>
    </location>
</feature>
<dbReference type="PANTHER" id="PTHR47088">
    <property type="entry name" value="SERPENTINE RECEPTOR, CLASS W"/>
    <property type="match status" value="1"/>
</dbReference>
<dbReference type="Proteomes" id="UP000001940">
    <property type="component" value="Chromosome V"/>
</dbReference>
<evidence type="ECO:0000313" key="9">
    <source>
        <dbReference type="WormBase" id="F18E3.6"/>
    </source>
</evidence>
<dbReference type="PaxDb" id="6239-F18E3.6"/>
<dbReference type="AGR" id="WB:WBGene00005818"/>
<dbReference type="OrthoDB" id="5865957at2759"/>
<dbReference type="FunCoup" id="Q19563">
    <property type="interactions" value="2"/>
</dbReference>
<keyword evidence="2 5" id="KW-0812">Transmembrane</keyword>
<dbReference type="Pfam" id="PF10324">
    <property type="entry name" value="7TM_GPCR_Srw"/>
    <property type="match status" value="1"/>
</dbReference>
<dbReference type="Gene3D" id="1.20.1070.10">
    <property type="entry name" value="Rhodopsin 7-helix transmembrane proteins"/>
    <property type="match status" value="1"/>
</dbReference>
<dbReference type="eggNOG" id="ENOG502TFSR">
    <property type="taxonomic scope" value="Eukaryota"/>
</dbReference>
<sequence length="353" mass="40371">MEDEVDYGDFDYDFGFIVSTITEHIFVAEFYAASVGVPIIVLHLFICFFMMKHSTNTLIIAIGFCDLIVFLTIAQNRYRYFIYFDFDCINMDGYTFRLMQWIGDSLNDAFKRCSFWLGVALAMIRFLIMKLPNKSSQLSHFKVGLFIFLIFIPISFLVSALFYFGKELIKKQLSFQPGDKCIDLPANYSEDAYDINDYQAVVFQKARKVHMFISGTSDILVAITYPILTILLFHELVKSSNFSNKILSNRHQMERQRIGVLVLTMTIFYILSSAPAAFFYLSSFILVSASSYLNYVIGYGSVFISFFYCIVATSHSVICFALSSEYRQVVKKMLRIGKESSWTVSATTGSALS</sequence>
<dbReference type="InterPro" id="IPR017452">
    <property type="entry name" value="GPCR_Rhodpsn_7TM"/>
</dbReference>
<evidence type="ECO:0000313" key="8">
    <source>
        <dbReference type="Proteomes" id="UP000001940"/>
    </source>
</evidence>
<feature type="transmembrane region" description="Helical" evidence="5">
    <location>
        <begin position="143"/>
        <end position="164"/>
    </location>
</feature>
<feature type="transmembrane region" description="Helical" evidence="5">
    <location>
        <begin position="58"/>
        <end position="75"/>
    </location>
</feature>
<dbReference type="WormBase" id="F18E3.6">
    <property type="protein sequence ID" value="CE33924"/>
    <property type="gene ID" value="WBGene00005818"/>
    <property type="gene designation" value="srw-71"/>
</dbReference>
<dbReference type="InParanoid" id="Q19563"/>
<feature type="transmembrane region" description="Helical" evidence="5">
    <location>
        <begin position="301"/>
        <end position="323"/>
    </location>
</feature>
<gene>
    <name evidence="7 9" type="primary">srw-71</name>
    <name evidence="7" type="ORF">CELE_F18E3.6</name>
    <name evidence="9" type="ORF">F18E3.6</name>
</gene>
<keyword evidence="7" id="KW-0675">Receptor</keyword>
<dbReference type="Bgee" id="WBGene00005818">
    <property type="expression patterns" value="Expressed in larva"/>
</dbReference>
<dbReference type="PROSITE" id="PS50262">
    <property type="entry name" value="G_PROTEIN_RECEP_F1_2"/>
    <property type="match status" value="1"/>
</dbReference>
<dbReference type="GO" id="GO:0016020">
    <property type="term" value="C:membrane"/>
    <property type="evidence" value="ECO:0007669"/>
    <property type="project" value="UniProtKB-SubCell"/>
</dbReference>
<keyword evidence="4 5" id="KW-0472">Membrane</keyword>
<keyword evidence="3 5" id="KW-1133">Transmembrane helix</keyword>
<feature type="transmembrane region" description="Helical" evidence="5">
    <location>
        <begin position="219"/>
        <end position="237"/>
    </location>
</feature>
<feature type="transmembrane region" description="Helical" evidence="5">
    <location>
        <begin position="114"/>
        <end position="131"/>
    </location>
</feature>
<keyword evidence="8" id="KW-1185">Reference proteome</keyword>
<accession>Q19563</accession>
<dbReference type="AlphaFoldDB" id="Q19563"/>
<dbReference type="SUPFAM" id="SSF81321">
    <property type="entry name" value="Family A G protein-coupled receptor-like"/>
    <property type="match status" value="1"/>
</dbReference>
<dbReference type="UCSC" id="F18E3.6">
    <property type="organism name" value="c. elegans"/>
</dbReference>
<dbReference type="PANTHER" id="PTHR47088:SF1">
    <property type="entry name" value="G-PROTEIN COUPLED RECEPTORS FAMILY 1 PROFILE DOMAIN-CONTAINING PROTEIN-RELATED"/>
    <property type="match status" value="1"/>
</dbReference>
<dbReference type="EMBL" id="BX284605">
    <property type="protein sequence ID" value="CCD69661.1"/>
    <property type="molecule type" value="Genomic_DNA"/>
</dbReference>
<dbReference type="GO" id="GO:0008528">
    <property type="term" value="F:G protein-coupled peptide receptor activity"/>
    <property type="evidence" value="ECO:0007669"/>
    <property type="project" value="InterPro"/>
</dbReference>
<dbReference type="HOGENOM" id="CLU_043715_0_1_1"/>
<dbReference type="PhylomeDB" id="Q19563"/>
<reference evidence="7 8" key="1">
    <citation type="journal article" date="1998" name="Science">
        <title>Genome sequence of the nematode C. elegans: a platform for investigating biology.</title>
        <authorList>
            <consortium name="The C. elegans sequencing consortium"/>
            <person name="Sulson J.E."/>
            <person name="Waterston R."/>
        </authorList>
    </citation>
    <scope>NUCLEOTIDE SEQUENCE [LARGE SCALE GENOMIC DNA]</scope>
    <source>
        <strain evidence="7 8">Bristol N2</strain>
    </source>
</reference>
<comment type="subcellular location">
    <subcellularLocation>
        <location evidence="1">Membrane</location>
    </subcellularLocation>
</comment>
<evidence type="ECO:0000256" key="4">
    <source>
        <dbReference type="ARBA" id="ARBA00023136"/>
    </source>
</evidence>
<dbReference type="RefSeq" id="NP_504906.2">
    <property type="nucleotide sequence ID" value="NM_072505.4"/>
</dbReference>
<evidence type="ECO:0000256" key="3">
    <source>
        <dbReference type="ARBA" id="ARBA00022989"/>
    </source>
</evidence>
<evidence type="ECO:0000256" key="1">
    <source>
        <dbReference type="ARBA" id="ARBA00004370"/>
    </source>
</evidence>
<dbReference type="CTD" id="184642"/>
<dbReference type="InterPro" id="IPR019427">
    <property type="entry name" value="7TM_GPCR_serpentine_rcpt_Srw"/>
</dbReference>
<proteinExistence type="predicted"/>
<evidence type="ECO:0000256" key="5">
    <source>
        <dbReference type="SAM" id="Phobius"/>
    </source>
</evidence>
<evidence type="ECO:0000256" key="2">
    <source>
        <dbReference type="ARBA" id="ARBA00022692"/>
    </source>
</evidence>